<dbReference type="GO" id="GO:0005886">
    <property type="term" value="C:plasma membrane"/>
    <property type="evidence" value="ECO:0007669"/>
    <property type="project" value="UniProtKB-SubCell"/>
</dbReference>
<dbReference type="AlphaFoldDB" id="A0A0R2NXU6"/>
<reference evidence="13 14" key="1">
    <citation type="journal article" date="2015" name="Genome Announc.">
        <title>Expanding the biotechnology potential of lactobacilli through comparative genomics of 213 strains and associated genera.</title>
        <authorList>
            <person name="Sun Z."/>
            <person name="Harris H.M."/>
            <person name="McCann A."/>
            <person name="Guo C."/>
            <person name="Argimon S."/>
            <person name="Zhang W."/>
            <person name="Yang X."/>
            <person name="Jeffery I.B."/>
            <person name="Cooney J.C."/>
            <person name="Kagawa T.F."/>
            <person name="Liu W."/>
            <person name="Song Y."/>
            <person name="Salvetti E."/>
            <person name="Wrobel A."/>
            <person name="Rasinkangas P."/>
            <person name="Parkhill J."/>
            <person name="Rea M.C."/>
            <person name="O'Sullivan O."/>
            <person name="Ritari J."/>
            <person name="Douillard F.P."/>
            <person name="Paul Ross R."/>
            <person name="Yang R."/>
            <person name="Briner A.E."/>
            <person name="Felis G.E."/>
            <person name="de Vos W.M."/>
            <person name="Barrangou R."/>
            <person name="Klaenhammer T.R."/>
            <person name="Caufield P.W."/>
            <person name="Cui Y."/>
            <person name="Zhang H."/>
            <person name="O'Toole P.W."/>
        </authorList>
    </citation>
    <scope>NUCLEOTIDE SEQUENCE [LARGE SCALE GENOMIC DNA]</scope>
    <source>
        <strain evidence="13 14">DSM 21115</strain>
    </source>
</reference>
<evidence type="ECO:0000256" key="12">
    <source>
        <dbReference type="PIRNR" id="PIRNR006446"/>
    </source>
</evidence>
<feature type="transmembrane region" description="Helical" evidence="12">
    <location>
        <begin position="359"/>
        <end position="384"/>
    </location>
</feature>
<dbReference type="PIRSF" id="PIRSF006446">
    <property type="entry name" value="Cyt_quinol_oxidase_1"/>
    <property type="match status" value="1"/>
</dbReference>
<feature type="transmembrane region" description="Helical" evidence="12">
    <location>
        <begin position="244"/>
        <end position="262"/>
    </location>
</feature>
<sequence>MNYWWRLRGSLNSLIKKGGPFMNLGLSILSLARFQFAMTTVFHFFFVPLSIGLAFVVAIMETNYVIKKDVMYKHMAQFWGRIFLLSFAVGVVTGIIQEFQFGMNWSDYSRFMGDIFGAPLAIEALVAFFMESTFIGLWMFGWDRFNAGIHCAFIWLTSIGTMISAMWILAANSFMQNPVGFMINAKTGRAQMTSFSAVIKNPQLWYELPHVLFGAFVTGSFVVAGMAAFALLKKRNVQFFRKSLKVSLIVGLLATIGVVGMGDLQTRYIIKEQPMKFAATEGLYKDSGSPAAWSVIESMDTKNHKSNWSIDVPYVLDILSYHKLSGNVKGQNTLNKELHAKYDKKFCKDMNYYVPAKTLFWSFRVMAISGGLFALIAIVGLIFNRASSDLIIRQRWFLWVLGICTFLPFAANTAGWFITELGRYPWVVYGLLTIADAVSPNVSVASLLISNIVYFCLFSGLGVVMIVLSRRALHHGPDDLLQATDDAPYDPYGKGAFSHE</sequence>
<feature type="transmembrane region" description="Helical" evidence="12">
    <location>
        <begin position="44"/>
        <end position="66"/>
    </location>
</feature>
<comment type="subcellular location">
    <subcellularLocation>
        <location evidence="1">Cell membrane</location>
        <topology evidence="1">Multi-pass membrane protein</topology>
    </subcellularLocation>
</comment>
<organism evidence="13 14">
    <name type="scientific">Lactiplantibacillus fabifermentans DSM 21115</name>
    <dbReference type="NCBI Taxonomy" id="1413187"/>
    <lineage>
        <taxon>Bacteria</taxon>
        <taxon>Bacillati</taxon>
        <taxon>Bacillota</taxon>
        <taxon>Bacilli</taxon>
        <taxon>Lactobacillales</taxon>
        <taxon>Lactobacillaceae</taxon>
        <taxon>Lactiplantibacillus</taxon>
    </lineage>
</organism>
<proteinExistence type="inferred from homology"/>
<accession>A0A0R2NXU6</accession>
<evidence type="ECO:0000256" key="6">
    <source>
        <dbReference type="ARBA" id="ARBA00022692"/>
    </source>
</evidence>
<dbReference type="GO" id="GO:0019646">
    <property type="term" value="P:aerobic electron transport chain"/>
    <property type="evidence" value="ECO:0007669"/>
    <property type="project" value="InterPro"/>
</dbReference>
<keyword evidence="14" id="KW-1185">Reference proteome</keyword>
<evidence type="ECO:0000256" key="2">
    <source>
        <dbReference type="ARBA" id="ARBA00009819"/>
    </source>
</evidence>
<dbReference type="PANTHER" id="PTHR30365">
    <property type="entry name" value="CYTOCHROME D UBIQUINOL OXIDASE"/>
    <property type="match status" value="1"/>
</dbReference>
<feature type="transmembrane region" description="Helical" evidence="12">
    <location>
        <begin position="448"/>
        <end position="468"/>
    </location>
</feature>
<feature type="transmembrane region" description="Helical" evidence="12">
    <location>
        <begin position="152"/>
        <end position="170"/>
    </location>
</feature>
<dbReference type="GO" id="GO:0070069">
    <property type="term" value="C:cytochrome complex"/>
    <property type="evidence" value="ECO:0007669"/>
    <property type="project" value="UniProtKB-UniRule"/>
</dbReference>
<dbReference type="GO" id="GO:0016682">
    <property type="term" value="F:oxidoreductase activity, acting on diphenols and related substances as donors, oxygen as acceptor"/>
    <property type="evidence" value="ECO:0007669"/>
    <property type="project" value="TreeGrafter"/>
</dbReference>
<evidence type="ECO:0000256" key="10">
    <source>
        <dbReference type="ARBA" id="ARBA00023004"/>
    </source>
</evidence>
<dbReference type="InterPro" id="IPR002585">
    <property type="entry name" value="Cyt-d_ubiquinol_oxidase_su_1"/>
</dbReference>
<feature type="transmembrane region" description="Helical" evidence="12">
    <location>
        <begin position="116"/>
        <end position="140"/>
    </location>
</feature>
<feature type="transmembrane region" description="Helical" evidence="12">
    <location>
        <begin position="78"/>
        <end position="96"/>
    </location>
</feature>
<keyword evidence="6 12" id="KW-0812">Transmembrane</keyword>
<evidence type="ECO:0000313" key="13">
    <source>
        <dbReference type="EMBL" id="KRO28403.1"/>
    </source>
</evidence>
<dbReference type="PANTHER" id="PTHR30365:SF15">
    <property type="entry name" value="CYTOCHROME BD UBIQUINOL OXIDASE SUBUNIT 1"/>
    <property type="match status" value="1"/>
</dbReference>
<keyword evidence="5 12" id="KW-0349">Heme</keyword>
<feature type="transmembrane region" description="Helical" evidence="12">
    <location>
        <begin position="211"/>
        <end position="232"/>
    </location>
</feature>
<evidence type="ECO:0000256" key="9">
    <source>
        <dbReference type="ARBA" id="ARBA00022989"/>
    </source>
</evidence>
<protein>
    <submittedName>
        <fullName evidence="13">Cytochrome D ubiquinol oxidase, subunit I</fullName>
    </submittedName>
</protein>
<keyword evidence="7 12" id="KW-0479">Metal-binding</keyword>
<evidence type="ECO:0000256" key="8">
    <source>
        <dbReference type="ARBA" id="ARBA00022982"/>
    </source>
</evidence>
<dbReference type="Pfam" id="PF01654">
    <property type="entry name" value="Cyt_bd_oxida_I"/>
    <property type="match status" value="1"/>
</dbReference>
<keyword evidence="8 12" id="KW-0249">Electron transport</keyword>
<gene>
    <name evidence="13" type="ORF">DY78_GL002397</name>
</gene>
<evidence type="ECO:0000256" key="3">
    <source>
        <dbReference type="ARBA" id="ARBA00022448"/>
    </source>
</evidence>
<evidence type="ECO:0000256" key="4">
    <source>
        <dbReference type="ARBA" id="ARBA00022475"/>
    </source>
</evidence>
<dbReference type="GO" id="GO:0046872">
    <property type="term" value="F:metal ion binding"/>
    <property type="evidence" value="ECO:0007669"/>
    <property type="project" value="UniProtKB-UniRule"/>
</dbReference>
<evidence type="ECO:0000256" key="7">
    <source>
        <dbReference type="ARBA" id="ARBA00022723"/>
    </source>
</evidence>
<comment type="similarity">
    <text evidence="2 12">Belongs to the cytochrome ubiquinol oxidase subunit 1 family.</text>
</comment>
<dbReference type="EMBL" id="AYGX02000043">
    <property type="protein sequence ID" value="KRO28403.1"/>
    <property type="molecule type" value="Genomic_DNA"/>
</dbReference>
<comment type="caution">
    <text evidence="13">The sequence shown here is derived from an EMBL/GenBank/DDBJ whole genome shotgun (WGS) entry which is preliminary data.</text>
</comment>
<keyword evidence="3 12" id="KW-0813">Transport</keyword>
<feature type="transmembrane region" description="Helical" evidence="12">
    <location>
        <begin position="396"/>
        <end position="418"/>
    </location>
</feature>
<evidence type="ECO:0000313" key="14">
    <source>
        <dbReference type="Proteomes" id="UP000050920"/>
    </source>
</evidence>
<keyword evidence="4 12" id="KW-1003">Cell membrane</keyword>
<dbReference type="GO" id="GO:0009055">
    <property type="term" value="F:electron transfer activity"/>
    <property type="evidence" value="ECO:0007669"/>
    <property type="project" value="UniProtKB-UniRule"/>
</dbReference>
<evidence type="ECO:0000256" key="5">
    <source>
        <dbReference type="ARBA" id="ARBA00022617"/>
    </source>
</evidence>
<keyword evidence="9 12" id="KW-1133">Transmembrane helix</keyword>
<evidence type="ECO:0000256" key="11">
    <source>
        <dbReference type="ARBA" id="ARBA00023136"/>
    </source>
</evidence>
<keyword evidence="10 12" id="KW-0408">Iron</keyword>
<evidence type="ECO:0000256" key="1">
    <source>
        <dbReference type="ARBA" id="ARBA00004651"/>
    </source>
</evidence>
<name>A0A0R2NXU6_9LACO</name>
<dbReference type="GO" id="GO:0020037">
    <property type="term" value="F:heme binding"/>
    <property type="evidence" value="ECO:0007669"/>
    <property type="project" value="TreeGrafter"/>
</dbReference>
<dbReference type="Proteomes" id="UP000050920">
    <property type="component" value="Unassembled WGS sequence"/>
</dbReference>
<keyword evidence="11 12" id="KW-0472">Membrane</keyword>